<name>E7RVW4_9BURK</name>
<protein>
    <submittedName>
        <fullName evidence="2">Nodulation efficiency protein D</fullName>
    </submittedName>
</protein>
<comment type="caution">
    <text evidence="2">The sequence shown here is derived from an EMBL/GenBank/DDBJ whole genome shotgun (WGS) entry which is preliminary data.</text>
</comment>
<dbReference type="Proteomes" id="UP000011021">
    <property type="component" value="Unassembled WGS sequence"/>
</dbReference>
<evidence type="ECO:0000256" key="1">
    <source>
        <dbReference type="SAM" id="Phobius"/>
    </source>
</evidence>
<evidence type="ECO:0000313" key="3">
    <source>
        <dbReference type="Proteomes" id="UP000011021"/>
    </source>
</evidence>
<gene>
    <name evidence="2" type="ORF">HMPREF0551_0935</name>
</gene>
<dbReference type="EMBL" id="AEQP01000003">
    <property type="protein sequence ID" value="EFV95447.1"/>
    <property type="molecule type" value="Genomic_DNA"/>
</dbReference>
<keyword evidence="1" id="KW-0812">Transmembrane</keyword>
<sequence length="176" mass="18853">MARARNTPLARQMEAQMADMATHYGWWILAVVLGITELFVGSFYLLVIAVALALAGLSAWLGATFSIQLLVAAVASALGAGLVRYLRPIAPSQQAPERNPDLNLDIGQTVTVEGWEDNGQTRINYRGTIWQAELLSGYPRRIGTHRIHAIAGSRLVLIPVELARATGSAPAPVAVG</sequence>
<keyword evidence="3" id="KW-1185">Reference proteome</keyword>
<keyword evidence="1" id="KW-0472">Membrane</keyword>
<dbReference type="STRING" id="887898.HMPREF0551_0935"/>
<organism evidence="2 3">
    <name type="scientific">Lautropia mirabilis ATCC 51599</name>
    <dbReference type="NCBI Taxonomy" id="887898"/>
    <lineage>
        <taxon>Bacteria</taxon>
        <taxon>Pseudomonadati</taxon>
        <taxon>Pseudomonadota</taxon>
        <taxon>Betaproteobacteria</taxon>
        <taxon>Burkholderiales</taxon>
        <taxon>Burkholderiaceae</taxon>
        <taxon>Lautropia</taxon>
    </lineage>
</organism>
<feature type="transmembrane region" description="Helical" evidence="1">
    <location>
        <begin position="21"/>
        <end position="54"/>
    </location>
</feature>
<reference evidence="2 3" key="1">
    <citation type="submission" date="2010-12" db="EMBL/GenBank/DDBJ databases">
        <authorList>
            <person name="Muzny D."/>
            <person name="Qin X."/>
            <person name="Deng J."/>
            <person name="Jiang H."/>
            <person name="Liu Y."/>
            <person name="Qu J."/>
            <person name="Song X.-Z."/>
            <person name="Zhang L."/>
            <person name="Thornton R."/>
            <person name="Coyle M."/>
            <person name="Francisco L."/>
            <person name="Jackson L."/>
            <person name="Javaid M."/>
            <person name="Korchina V."/>
            <person name="Kovar C."/>
            <person name="Mata R."/>
            <person name="Mathew T."/>
            <person name="Ngo R."/>
            <person name="Nguyen L."/>
            <person name="Nguyen N."/>
            <person name="Okwuonu G."/>
            <person name="Ongeri F."/>
            <person name="Pham C."/>
            <person name="Simmons D."/>
            <person name="Wilczek-Boney K."/>
            <person name="Hale W."/>
            <person name="Jakkamsetti A."/>
            <person name="Pham P."/>
            <person name="Ruth R."/>
            <person name="San Lucas F."/>
            <person name="Warren J."/>
            <person name="Zhang J."/>
            <person name="Zhao Z."/>
            <person name="Zhou C."/>
            <person name="Zhu D."/>
            <person name="Lee S."/>
            <person name="Bess C."/>
            <person name="Blankenburg K."/>
            <person name="Forbes L."/>
            <person name="Fu Q."/>
            <person name="Gubbala S."/>
            <person name="Hirani K."/>
            <person name="Jayaseelan J.C."/>
            <person name="Lara F."/>
            <person name="Munidasa M."/>
            <person name="Palculict T."/>
            <person name="Patil S."/>
            <person name="Pu L.-L."/>
            <person name="Saada N."/>
            <person name="Tang L."/>
            <person name="Weissenberger G."/>
            <person name="Zhu Y."/>
            <person name="Hemphill L."/>
            <person name="Shang Y."/>
            <person name="Youmans B."/>
            <person name="Ayvaz T."/>
            <person name="Ross M."/>
            <person name="Santibanez J."/>
            <person name="Aqrawi P."/>
            <person name="Gross S."/>
            <person name="Joshi V."/>
            <person name="Fowler G."/>
            <person name="Nazareth L."/>
            <person name="Reid J."/>
            <person name="Worley K."/>
            <person name="Petrosino J."/>
            <person name="Highlander S."/>
            <person name="Gibbs R."/>
        </authorList>
    </citation>
    <scope>NUCLEOTIDE SEQUENCE [LARGE SCALE GENOMIC DNA]</scope>
    <source>
        <strain evidence="2 3">ATCC 51599</strain>
    </source>
</reference>
<dbReference type="eggNOG" id="COG1585">
    <property type="taxonomic scope" value="Bacteria"/>
</dbReference>
<proteinExistence type="predicted"/>
<keyword evidence="1" id="KW-1133">Transmembrane helix</keyword>
<accession>E7RVW4</accession>
<dbReference type="HOGENOM" id="CLU_116732_0_0_4"/>
<dbReference type="AlphaFoldDB" id="E7RVW4"/>
<feature type="transmembrane region" description="Helical" evidence="1">
    <location>
        <begin position="60"/>
        <end position="83"/>
    </location>
</feature>
<evidence type="ECO:0000313" key="2">
    <source>
        <dbReference type="EMBL" id="EFV95447.1"/>
    </source>
</evidence>